<dbReference type="Proteomes" id="UP000235649">
    <property type="component" value="Unassembled WGS sequence"/>
</dbReference>
<evidence type="ECO:0000313" key="2">
    <source>
        <dbReference type="Proteomes" id="UP000235649"/>
    </source>
</evidence>
<dbReference type="RefSeq" id="WP_102195635.1">
    <property type="nucleotide sequence ID" value="NZ_NIPR01000007.1"/>
</dbReference>
<keyword evidence="2" id="KW-1185">Reference proteome</keyword>
<evidence type="ECO:0000313" key="1">
    <source>
        <dbReference type="EMBL" id="PMD72292.1"/>
    </source>
</evidence>
<protein>
    <submittedName>
        <fullName evidence="1">Uncharacterized protein</fullName>
    </submittedName>
</protein>
<organism evidence="1 2">
    <name type="scientific">Companilactobacillus nuruki</name>
    <dbReference type="NCBI Taxonomy" id="1993540"/>
    <lineage>
        <taxon>Bacteria</taxon>
        <taxon>Bacillati</taxon>
        <taxon>Bacillota</taxon>
        <taxon>Bacilli</taxon>
        <taxon>Lactobacillales</taxon>
        <taxon>Lactobacillaceae</taxon>
        <taxon>Companilactobacillus</taxon>
    </lineage>
</organism>
<accession>A0A2N7AVU4</accession>
<comment type="caution">
    <text evidence="1">The sequence shown here is derived from an EMBL/GenBank/DDBJ whole genome shotgun (WGS) entry which is preliminary data.</text>
</comment>
<proteinExistence type="predicted"/>
<reference evidence="1 2" key="1">
    <citation type="submission" date="2017-05" db="EMBL/GenBank/DDBJ databases">
        <title>Lactobacillus nurukis nov., sp. nov., isolated from nuruk.</title>
        <authorList>
            <person name="Kim S.-J."/>
        </authorList>
    </citation>
    <scope>NUCLEOTIDE SEQUENCE [LARGE SCALE GENOMIC DNA]</scope>
    <source>
        <strain evidence="1 2">SYF10-1a</strain>
    </source>
</reference>
<gene>
    <name evidence="1" type="ORF">CBP76_03915</name>
</gene>
<dbReference type="AlphaFoldDB" id="A0A2N7AVU4"/>
<dbReference type="EMBL" id="NIPR01000007">
    <property type="protein sequence ID" value="PMD72292.1"/>
    <property type="molecule type" value="Genomic_DNA"/>
</dbReference>
<sequence length="71" mass="8235">MNKAAKKSEEINELIIGIISQLDRILSDSSVKKYSDLEKDIQNNSKQLKTEEYIDKISYCNQINRNYKGHS</sequence>
<name>A0A2N7AVU4_9LACO</name>